<dbReference type="Pfam" id="PF10263">
    <property type="entry name" value="SprT-like"/>
    <property type="match status" value="1"/>
</dbReference>
<dbReference type="NCBIfam" id="NF003339">
    <property type="entry name" value="PRK04351.1"/>
    <property type="match status" value="1"/>
</dbReference>
<organism evidence="2 3">
    <name type="scientific">Lactococcus nasutitermitis</name>
    <dbReference type="NCBI Taxonomy" id="1652957"/>
    <lineage>
        <taxon>Bacteria</taxon>
        <taxon>Bacillati</taxon>
        <taxon>Bacillota</taxon>
        <taxon>Bacilli</taxon>
        <taxon>Lactobacillales</taxon>
        <taxon>Streptococcaceae</taxon>
        <taxon>Lactococcus</taxon>
    </lineage>
</organism>
<dbReference type="Proteomes" id="UP001595987">
    <property type="component" value="Unassembled WGS sequence"/>
</dbReference>
<accession>A0ABV9JGX4</accession>
<protein>
    <submittedName>
        <fullName evidence="2">SprT family protein</fullName>
    </submittedName>
</protein>
<dbReference type="Pfam" id="PF17283">
    <property type="entry name" value="Zn_ribbon_SprT"/>
    <property type="match status" value="1"/>
</dbReference>
<dbReference type="SMART" id="SM00731">
    <property type="entry name" value="SprT"/>
    <property type="match status" value="1"/>
</dbReference>
<name>A0ABV9JGX4_9LACT</name>
<keyword evidence="3" id="KW-1185">Reference proteome</keyword>
<evidence type="ECO:0000313" key="3">
    <source>
        <dbReference type="Proteomes" id="UP001595987"/>
    </source>
</evidence>
<dbReference type="RefSeq" id="WP_213536499.1">
    <property type="nucleotide sequence ID" value="NZ_BOVQ01000007.1"/>
</dbReference>
<dbReference type="InterPro" id="IPR035240">
    <property type="entry name" value="SprT_Zn_ribbon"/>
</dbReference>
<gene>
    <name evidence="2" type="ORF">ACFO26_10440</name>
</gene>
<comment type="caution">
    <text evidence="2">The sequence shown here is derived from an EMBL/GenBank/DDBJ whole genome shotgun (WGS) entry which is preliminary data.</text>
</comment>
<reference evidence="3" key="1">
    <citation type="journal article" date="2019" name="Int. J. Syst. Evol. Microbiol.">
        <title>The Global Catalogue of Microorganisms (GCM) 10K type strain sequencing project: providing services to taxonomists for standard genome sequencing and annotation.</title>
        <authorList>
            <consortium name="The Broad Institute Genomics Platform"/>
            <consortium name="The Broad Institute Genome Sequencing Center for Infectious Disease"/>
            <person name="Wu L."/>
            <person name="Ma J."/>
        </authorList>
    </citation>
    <scope>NUCLEOTIDE SEQUENCE [LARGE SCALE GENOMIC DNA]</scope>
    <source>
        <strain evidence="3">CCUG 63287</strain>
    </source>
</reference>
<dbReference type="InterPro" id="IPR006640">
    <property type="entry name" value="SprT-like_domain"/>
</dbReference>
<evidence type="ECO:0000313" key="2">
    <source>
        <dbReference type="EMBL" id="MFC4653319.1"/>
    </source>
</evidence>
<feature type="domain" description="SprT-like" evidence="1">
    <location>
        <begin position="12"/>
        <end position="148"/>
    </location>
</feature>
<proteinExistence type="predicted"/>
<sequence length="150" mass="17788">MNNDHSVKNSDDNLTAYVQQLSLENFGWEFKHKAIWNNHLRSTGGRFFPKDNHLDFNPKMAELPDFDKIILHELVHYHLYQQKRGYKHADKDFKQLLAQVGGLRYAPNLSTSKLIYSCQQCGQIYPRQRKINTQKYRCGRCHGKLQLKYF</sequence>
<evidence type="ECO:0000259" key="1">
    <source>
        <dbReference type="SMART" id="SM00731"/>
    </source>
</evidence>
<dbReference type="EMBL" id="JBHSGD010000010">
    <property type="protein sequence ID" value="MFC4653319.1"/>
    <property type="molecule type" value="Genomic_DNA"/>
</dbReference>